<name>A0A8J6NGR8_9BACT</name>
<gene>
    <name evidence="1" type="ORF">H8E41_13350</name>
</gene>
<protein>
    <submittedName>
        <fullName evidence="1">Uncharacterized protein</fullName>
    </submittedName>
</protein>
<dbReference type="EMBL" id="JACNJZ010000194">
    <property type="protein sequence ID" value="MBC8318883.1"/>
    <property type="molecule type" value="Genomic_DNA"/>
</dbReference>
<proteinExistence type="predicted"/>
<comment type="caution">
    <text evidence="1">The sequence shown here is derived from an EMBL/GenBank/DDBJ whole genome shotgun (WGS) entry which is preliminary data.</text>
</comment>
<accession>A0A8J6NGR8</accession>
<evidence type="ECO:0000313" key="1">
    <source>
        <dbReference type="EMBL" id="MBC8318883.1"/>
    </source>
</evidence>
<sequence length="54" mass="6299">MTKEHFELDLKQIEAFKNIHDTEIKTKITHADIIQEGIYTITKLENLEILSATE</sequence>
<dbReference type="Proteomes" id="UP000614424">
    <property type="component" value="Unassembled WGS sequence"/>
</dbReference>
<dbReference type="AlphaFoldDB" id="A0A8J6NGR8"/>
<organism evidence="1 2">
    <name type="scientific">Candidatus Desulfobia pelagia</name>
    <dbReference type="NCBI Taxonomy" id="2841692"/>
    <lineage>
        <taxon>Bacteria</taxon>
        <taxon>Pseudomonadati</taxon>
        <taxon>Thermodesulfobacteriota</taxon>
        <taxon>Desulfobulbia</taxon>
        <taxon>Desulfobulbales</taxon>
        <taxon>Desulfobulbaceae</taxon>
        <taxon>Candidatus Desulfobia</taxon>
    </lineage>
</organism>
<reference evidence="1 2" key="1">
    <citation type="submission" date="2020-08" db="EMBL/GenBank/DDBJ databases">
        <title>Bridging the membrane lipid divide: bacteria of the FCB group superphylum have the potential to synthesize archaeal ether lipids.</title>
        <authorList>
            <person name="Villanueva L."/>
            <person name="Von Meijenfeldt F.A.B."/>
            <person name="Westbye A.B."/>
            <person name="Yadav S."/>
            <person name="Hopmans E.C."/>
            <person name="Dutilh B.E."/>
            <person name="Sinninghe Damste J.S."/>
        </authorList>
    </citation>
    <scope>NUCLEOTIDE SEQUENCE [LARGE SCALE GENOMIC DNA]</scope>
    <source>
        <strain evidence="1">NIOZ-UU47</strain>
    </source>
</reference>
<evidence type="ECO:0000313" key="2">
    <source>
        <dbReference type="Proteomes" id="UP000614424"/>
    </source>
</evidence>